<evidence type="ECO:0000256" key="1">
    <source>
        <dbReference type="ARBA" id="ARBA00022618"/>
    </source>
</evidence>
<accession>A0AAP0DKR9</accession>
<name>A0AAP0DKR9_9ASTR</name>
<dbReference type="Proteomes" id="UP001408789">
    <property type="component" value="Unassembled WGS sequence"/>
</dbReference>
<comment type="caution">
    <text evidence="5">The sequence shown here is derived from an EMBL/GenBank/DDBJ whole genome shotgun (WGS) entry which is preliminary data.</text>
</comment>
<dbReference type="InterPro" id="IPR006671">
    <property type="entry name" value="Cyclin_N"/>
</dbReference>
<evidence type="ECO:0000256" key="2">
    <source>
        <dbReference type="ARBA" id="ARBA00023306"/>
    </source>
</evidence>
<dbReference type="GO" id="GO:0051301">
    <property type="term" value="P:cell division"/>
    <property type="evidence" value="ECO:0007669"/>
    <property type="project" value="UniProtKB-KW"/>
</dbReference>
<feature type="domain" description="Cyclin-like" evidence="4">
    <location>
        <begin position="587"/>
        <end position="669"/>
    </location>
</feature>
<evidence type="ECO:0000259" key="4">
    <source>
        <dbReference type="SMART" id="SM00385"/>
    </source>
</evidence>
<dbReference type="Gene3D" id="1.10.472.10">
    <property type="entry name" value="Cyclin-like"/>
    <property type="match status" value="3"/>
</dbReference>
<keyword evidence="1" id="KW-0132">Cell division</keyword>
<gene>
    <name evidence="5" type="ORF">SSX86_005235</name>
</gene>
<dbReference type="GO" id="GO:0016538">
    <property type="term" value="F:cyclin-dependent protein serine/threonine kinase regulator activity"/>
    <property type="evidence" value="ECO:0007669"/>
    <property type="project" value="InterPro"/>
</dbReference>
<evidence type="ECO:0000256" key="3">
    <source>
        <dbReference type="RuleBase" id="RU000383"/>
    </source>
</evidence>
<dbReference type="InterPro" id="IPR043198">
    <property type="entry name" value="Cyclin/Ssn8"/>
</dbReference>
<dbReference type="EMBL" id="JBCNJP010000007">
    <property type="protein sequence ID" value="KAK9076900.1"/>
    <property type="molecule type" value="Genomic_DNA"/>
</dbReference>
<dbReference type="InterPro" id="IPR013763">
    <property type="entry name" value="Cyclin-like_dom"/>
</dbReference>
<reference evidence="5 6" key="1">
    <citation type="submission" date="2024-04" db="EMBL/GenBank/DDBJ databases">
        <title>The reference genome of an endangered Asteraceae, Deinandra increscens subsp. villosa, native to the Central Coast of California.</title>
        <authorList>
            <person name="Guilliams M."/>
            <person name="Hasenstab-Lehman K."/>
            <person name="Meyer R."/>
            <person name="Mcevoy S."/>
        </authorList>
    </citation>
    <scope>NUCLEOTIDE SEQUENCE [LARGE SCALE GENOMIC DNA]</scope>
    <source>
        <tissue evidence="5">Leaf</tissue>
    </source>
</reference>
<feature type="domain" description="Cyclin-like" evidence="4">
    <location>
        <begin position="233"/>
        <end position="315"/>
    </location>
</feature>
<keyword evidence="3" id="KW-0195">Cyclin</keyword>
<comment type="similarity">
    <text evidence="3">Belongs to the cyclin family.</text>
</comment>
<dbReference type="PANTHER" id="PTHR10026">
    <property type="entry name" value="CYCLIN"/>
    <property type="match status" value="1"/>
</dbReference>
<dbReference type="InterPro" id="IPR036915">
    <property type="entry name" value="Cyclin-like_sf"/>
</dbReference>
<dbReference type="Pfam" id="PF00134">
    <property type="entry name" value="Cyclin_N"/>
    <property type="match status" value="2"/>
</dbReference>
<feature type="domain" description="Cyclin-like" evidence="4">
    <location>
        <begin position="702"/>
        <end position="785"/>
    </location>
</feature>
<dbReference type="SUPFAM" id="SSF47954">
    <property type="entry name" value="Cyclin-like"/>
    <property type="match status" value="3"/>
</dbReference>
<keyword evidence="6" id="KW-1185">Reference proteome</keyword>
<proteinExistence type="inferred from homology"/>
<dbReference type="SMART" id="SM00385">
    <property type="entry name" value="CYCLIN"/>
    <property type="match status" value="3"/>
</dbReference>
<dbReference type="AlphaFoldDB" id="A0AAP0DKR9"/>
<evidence type="ECO:0000313" key="6">
    <source>
        <dbReference type="Proteomes" id="UP001408789"/>
    </source>
</evidence>
<evidence type="ECO:0000313" key="5">
    <source>
        <dbReference type="EMBL" id="KAK9076900.1"/>
    </source>
</evidence>
<organism evidence="5 6">
    <name type="scientific">Deinandra increscens subsp. villosa</name>
    <dbReference type="NCBI Taxonomy" id="3103831"/>
    <lineage>
        <taxon>Eukaryota</taxon>
        <taxon>Viridiplantae</taxon>
        <taxon>Streptophyta</taxon>
        <taxon>Embryophyta</taxon>
        <taxon>Tracheophyta</taxon>
        <taxon>Spermatophyta</taxon>
        <taxon>Magnoliopsida</taxon>
        <taxon>eudicotyledons</taxon>
        <taxon>Gunneridae</taxon>
        <taxon>Pentapetalae</taxon>
        <taxon>asterids</taxon>
        <taxon>campanulids</taxon>
        <taxon>Asterales</taxon>
        <taxon>Asteraceae</taxon>
        <taxon>Asteroideae</taxon>
        <taxon>Heliantheae alliance</taxon>
        <taxon>Madieae</taxon>
        <taxon>Madiinae</taxon>
        <taxon>Deinandra</taxon>
    </lineage>
</organism>
<dbReference type="FunFam" id="1.10.472.10:FF:000212">
    <property type="entry name" value="Cyclin-T1-2"/>
    <property type="match status" value="2"/>
</dbReference>
<sequence length="787" mass="92088">MLKIPLLLCYERGYGAAFEYRSLSILFCSFDRRFLLRDDFSTTPPISKLKTFLRFQQDQDVRSTFSRRIILIGTMSFDRPHHTENSQFPGDFRFSFGRNDPNMYGVAFTTNRRYSNNNHRRNYNNTHDFSDESRQQYNMYNYIEPEVLPSHKRRKFSATNWESYGTSYNQSSTYEFSPSSSKVTSTSYKRDRTRFEEKDSEFMSRDEIERFSPSRKDGIDALQETHLRYSYCAFLQNLGLRLELPQTTIGTAMVLCHRFFVRRSHASHDRFLIATATLFLAAKSEETPCPLNNVLRASSEIFHKQDFNVLCYLLPVDWFDKYRERVIEAEQVVLTTLNFELNVQHPYAHLTSILDKLGLAQSLLVNLALSLVSEGSLSILFCSFDRRFLLRDDFSTTPPISKLKTFLRFQQDQDVRSTFSRRIILIGTMSFDRPHHTENSQFPGDFRFSFGRNDPNMYGVAFTTNRRYSNNNHRRNYNNTHDFSDESRQQYNMYNYIEPEVLPSHKRRKFSATNWESYGTSYNQSSTYEFSPSSSKVTSTSYKRDRTRFEEKDSEFMSRDEIERFSPSRKDGIDALQETHLRYSYCAFLQNLGLRLELPQTTIGTAMVLCHRFFVRRSHASHDRFLIATATLFLAAKSEETPCPLNNVLRASSEIFHKQDFNVLCYLLPVDWFDKYRERVIEAEQVVLTTLNFELNVQHPYAHLTSILDKLGLAQSLLVNLALSLVSEGLRSSLWLQFKPHQIAAGAAFLAARSLNMDLTSSQNVWQEFYTPPYVLKDVVQQLMELF</sequence>
<keyword evidence="2" id="KW-0131">Cell cycle</keyword>
<dbReference type="GO" id="GO:0006357">
    <property type="term" value="P:regulation of transcription by RNA polymerase II"/>
    <property type="evidence" value="ECO:0007669"/>
    <property type="project" value="InterPro"/>
</dbReference>
<protein>
    <recommendedName>
        <fullName evidence="4">Cyclin-like domain-containing protein</fullName>
    </recommendedName>
</protein>